<feature type="chain" id="PRO_5030027636" evidence="4">
    <location>
        <begin position="28"/>
        <end position="333"/>
    </location>
</feature>
<dbReference type="GO" id="GO:0009289">
    <property type="term" value="C:pilus"/>
    <property type="evidence" value="ECO:0007669"/>
    <property type="project" value="UniProtKB-SubCell"/>
</dbReference>
<dbReference type="GO" id="GO:0043709">
    <property type="term" value="P:cell adhesion involved in single-species biofilm formation"/>
    <property type="evidence" value="ECO:0007669"/>
    <property type="project" value="TreeGrafter"/>
</dbReference>
<keyword evidence="2 4" id="KW-0732">Signal</keyword>
<proteinExistence type="predicted"/>
<feature type="domain" description="Fimbrial-type adhesion" evidence="5">
    <location>
        <begin position="189"/>
        <end position="332"/>
    </location>
</feature>
<dbReference type="InterPro" id="IPR050263">
    <property type="entry name" value="Bact_Fimbrial_Adh_Pro"/>
</dbReference>
<evidence type="ECO:0000256" key="2">
    <source>
        <dbReference type="ARBA" id="ARBA00022729"/>
    </source>
</evidence>
<evidence type="ECO:0000313" key="7">
    <source>
        <dbReference type="Proteomes" id="UP000198600"/>
    </source>
</evidence>
<gene>
    <name evidence="6" type="ORF">SAMN05216202_3256</name>
</gene>
<dbReference type="STRING" id="46679.SAMN05216202_3256"/>
<dbReference type="SUPFAM" id="SSF49401">
    <property type="entry name" value="Bacterial adhesins"/>
    <property type="match status" value="1"/>
</dbReference>
<dbReference type="Pfam" id="PF00419">
    <property type="entry name" value="Fimbrial"/>
    <property type="match status" value="1"/>
</dbReference>
<sequence length="333" mass="35641">MVGSRVVIMLSRAIGLLLILSSVPAMADCTGCNQAINLTLTETLDSHANEPGQTKISSNFAVNQFDTGFGIGEKSSSFTSLNGSMPRYGSRPDGWVYQSVDDYLAVAVRARGICGYSYAPYNRPANNTRTCKPGRTSGQMVATTWESSIKITKKMVGGVYRKNLLLGTWGGCKGVGCNTQEAVYAKVYLNYSITVPENCVLNAGDIVTVDFGSISTGAFKTAGAQAEGVNPIARSIALQCSNIQQQASLTMRVQADNVRGNAIVSNNPDVGFVVTDKNDNRLTPNDMRSLIPFKLDNNGSANVTIKTFPISVTGQTPTEGPITSRAYLRVDFE</sequence>
<keyword evidence="3" id="KW-0281">Fimbrium</keyword>
<dbReference type="InterPro" id="IPR000259">
    <property type="entry name" value="Adhesion_dom_fimbrial"/>
</dbReference>
<protein>
    <submittedName>
        <fullName evidence="6">Minor fimbrial subunit</fullName>
    </submittedName>
</protein>
<keyword evidence="7" id="KW-1185">Reference proteome</keyword>
<evidence type="ECO:0000256" key="1">
    <source>
        <dbReference type="ARBA" id="ARBA00004561"/>
    </source>
</evidence>
<accession>A0A1H2NB22</accession>
<organism evidence="6 7">
    <name type="scientific">Pseudomonas mucidolens</name>
    <dbReference type="NCBI Taxonomy" id="46679"/>
    <lineage>
        <taxon>Bacteria</taxon>
        <taxon>Pseudomonadati</taxon>
        <taxon>Pseudomonadota</taxon>
        <taxon>Gammaproteobacteria</taxon>
        <taxon>Pseudomonadales</taxon>
        <taxon>Pseudomonadaceae</taxon>
        <taxon>Pseudomonas</taxon>
    </lineage>
</organism>
<evidence type="ECO:0000259" key="5">
    <source>
        <dbReference type="Pfam" id="PF00419"/>
    </source>
</evidence>
<dbReference type="EMBL" id="LT629802">
    <property type="protein sequence ID" value="SDV02006.1"/>
    <property type="molecule type" value="Genomic_DNA"/>
</dbReference>
<dbReference type="InterPro" id="IPR036937">
    <property type="entry name" value="Adhesion_dom_fimbrial_sf"/>
</dbReference>
<evidence type="ECO:0000256" key="3">
    <source>
        <dbReference type="ARBA" id="ARBA00023263"/>
    </source>
</evidence>
<evidence type="ECO:0000256" key="4">
    <source>
        <dbReference type="SAM" id="SignalP"/>
    </source>
</evidence>
<comment type="subcellular location">
    <subcellularLocation>
        <location evidence="1">Fimbrium</location>
    </subcellularLocation>
</comment>
<dbReference type="Proteomes" id="UP000198600">
    <property type="component" value="Chromosome I"/>
</dbReference>
<evidence type="ECO:0000313" key="6">
    <source>
        <dbReference type="EMBL" id="SDV02006.1"/>
    </source>
</evidence>
<dbReference type="AlphaFoldDB" id="A0A1H2NB22"/>
<dbReference type="Gene3D" id="2.60.40.1090">
    <property type="entry name" value="Fimbrial-type adhesion domain"/>
    <property type="match status" value="1"/>
</dbReference>
<dbReference type="PANTHER" id="PTHR33420:SF31">
    <property type="entry name" value="TYPE 1 FIMBRIN D-MANNOSE SPECIFIC ADHESIN"/>
    <property type="match status" value="1"/>
</dbReference>
<dbReference type="InterPro" id="IPR008966">
    <property type="entry name" value="Adhesion_dom_sf"/>
</dbReference>
<name>A0A1H2NB22_9PSED</name>
<dbReference type="PANTHER" id="PTHR33420">
    <property type="entry name" value="FIMBRIAL SUBUNIT ELFA-RELATED"/>
    <property type="match status" value="1"/>
</dbReference>
<feature type="signal peptide" evidence="4">
    <location>
        <begin position="1"/>
        <end position="27"/>
    </location>
</feature>
<reference evidence="7" key="1">
    <citation type="submission" date="2016-10" db="EMBL/GenBank/DDBJ databases">
        <authorList>
            <person name="Varghese N."/>
            <person name="Submissions S."/>
        </authorList>
    </citation>
    <scope>NUCLEOTIDE SEQUENCE [LARGE SCALE GENOMIC DNA]</scope>
    <source>
        <strain evidence="7">LMG 2223</strain>
    </source>
</reference>